<dbReference type="RefSeq" id="WP_227577700.1">
    <property type="nucleotide sequence ID" value="NZ_CP101987.1"/>
</dbReference>
<dbReference type="Proteomes" id="UP001316384">
    <property type="component" value="Chromosome"/>
</dbReference>
<organism evidence="1 2">
    <name type="scientific">Cellulomonas xiejunii</name>
    <dbReference type="NCBI Taxonomy" id="2968083"/>
    <lineage>
        <taxon>Bacteria</taxon>
        <taxon>Bacillati</taxon>
        <taxon>Actinomycetota</taxon>
        <taxon>Actinomycetes</taxon>
        <taxon>Micrococcales</taxon>
        <taxon>Cellulomonadaceae</taxon>
        <taxon>Cellulomonas</taxon>
    </lineage>
</organism>
<sequence length="335" mass="35642">MHGRGAAGALGGLAGLVLLVACSGPSEPAPAPASELDGMLDVILGMDADPTVQPAWVRQVEEETAACMHAAGFEYHPDEAAGTGGSVEPEGIGTVAFAERYGYGETIEVEEGQVPNLWHQPADSEGQRLNRAYVASLSPAAAAEYELALHGEPWDGEGEYVPKYVPSGCAALAGERGAPDGFVGPADLRDVKLAVRDMYEQVQSDPLVLDATARWAGCMEEAGYPGLSEPMDALSLVATRLLDEWQSRYADATGSSLGVTDYDVVRTRIPDALVELQSAETALAVADATCRDEVGYRTTRAEVETQLENEIADTYRDDLERWAAWAQEQRAQSAP</sequence>
<dbReference type="PROSITE" id="PS51257">
    <property type="entry name" value="PROKAR_LIPOPROTEIN"/>
    <property type="match status" value="1"/>
</dbReference>
<accession>A0ABY5KT59</accession>
<gene>
    <name evidence="1" type="ORF">NP048_08185</name>
</gene>
<evidence type="ECO:0008006" key="3">
    <source>
        <dbReference type="Google" id="ProtNLM"/>
    </source>
</evidence>
<evidence type="ECO:0000313" key="2">
    <source>
        <dbReference type="Proteomes" id="UP001316384"/>
    </source>
</evidence>
<keyword evidence="2" id="KW-1185">Reference proteome</keyword>
<protein>
    <recommendedName>
        <fullName evidence="3">Imelysin-like domain-containing protein</fullName>
    </recommendedName>
</protein>
<reference evidence="1 2" key="1">
    <citation type="submission" date="2022-07" db="EMBL/GenBank/DDBJ databases">
        <title>Novel species in genus cellulomonas.</title>
        <authorList>
            <person name="Ye L."/>
        </authorList>
    </citation>
    <scope>NUCLEOTIDE SEQUENCE [LARGE SCALE GENOMIC DNA]</scope>
    <source>
        <strain evidence="2">zg-B89</strain>
    </source>
</reference>
<name>A0ABY5KT59_9CELL</name>
<evidence type="ECO:0000313" key="1">
    <source>
        <dbReference type="EMBL" id="UUI73394.1"/>
    </source>
</evidence>
<dbReference type="EMBL" id="CP101987">
    <property type="protein sequence ID" value="UUI73394.1"/>
    <property type="molecule type" value="Genomic_DNA"/>
</dbReference>
<proteinExistence type="predicted"/>